<evidence type="ECO:0000256" key="5">
    <source>
        <dbReference type="ARBA" id="ARBA00023136"/>
    </source>
</evidence>
<proteinExistence type="inferred from homology"/>
<evidence type="ECO:0000256" key="6">
    <source>
        <dbReference type="SAM" id="MobiDB-lite"/>
    </source>
</evidence>
<keyword evidence="4 7" id="KW-1133">Transmembrane helix</keyword>
<dbReference type="Pfam" id="PF05346">
    <property type="entry name" value="DUF747"/>
    <property type="match status" value="1"/>
</dbReference>
<feature type="region of interest" description="Disordered" evidence="6">
    <location>
        <begin position="70"/>
        <end position="107"/>
    </location>
</feature>
<gene>
    <name evidence="8" type="ORF">Bathy02g00900</name>
</gene>
<comment type="subcellular location">
    <subcellularLocation>
        <location evidence="1">Membrane</location>
        <topology evidence="1">Multi-pass membrane protein</topology>
    </subcellularLocation>
</comment>
<organism evidence="8 9">
    <name type="scientific">Bathycoccus prasinos</name>
    <dbReference type="NCBI Taxonomy" id="41875"/>
    <lineage>
        <taxon>Eukaryota</taxon>
        <taxon>Viridiplantae</taxon>
        <taxon>Chlorophyta</taxon>
        <taxon>Mamiellophyceae</taxon>
        <taxon>Mamiellales</taxon>
        <taxon>Bathycoccaceae</taxon>
        <taxon>Bathycoccus</taxon>
    </lineage>
</organism>
<dbReference type="Proteomes" id="UP000198341">
    <property type="component" value="Chromosome 2"/>
</dbReference>
<dbReference type="AlphaFoldDB" id="K8EBA9"/>
<dbReference type="GO" id="GO:0005789">
    <property type="term" value="C:endoplasmic reticulum membrane"/>
    <property type="evidence" value="ECO:0007669"/>
    <property type="project" value="TreeGrafter"/>
</dbReference>
<dbReference type="EMBL" id="FO082277">
    <property type="protein sequence ID" value="CCO15089.1"/>
    <property type="molecule type" value="Genomic_DNA"/>
</dbReference>
<feature type="compositionally biased region" description="Basic and acidic residues" evidence="6">
    <location>
        <begin position="96"/>
        <end position="106"/>
    </location>
</feature>
<evidence type="ECO:0000256" key="7">
    <source>
        <dbReference type="SAM" id="Phobius"/>
    </source>
</evidence>
<dbReference type="GeneID" id="19017204"/>
<protein>
    <submittedName>
        <fullName evidence="8">Uncharacterized protein</fullName>
    </submittedName>
</protein>
<feature type="region of interest" description="Disordered" evidence="6">
    <location>
        <begin position="1"/>
        <end position="57"/>
    </location>
</feature>
<reference evidence="8 9" key="1">
    <citation type="submission" date="2011-10" db="EMBL/GenBank/DDBJ databases">
        <authorList>
            <person name="Genoscope - CEA"/>
        </authorList>
    </citation>
    <scope>NUCLEOTIDE SEQUENCE [LARGE SCALE GENOMIC DNA]</scope>
    <source>
        <strain evidence="8 9">RCC 1105</strain>
    </source>
</reference>
<evidence type="ECO:0000256" key="4">
    <source>
        <dbReference type="ARBA" id="ARBA00022989"/>
    </source>
</evidence>
<feature type="region of interest" description="Disordered" evidence="6">
    <location>
        <begin position="219"/>
        <end position="238"/>
    </location>
</feature>
<comment type="similarity">
    <text evidence="2">Belongs to the TAPT1 family.</text>
</comment>
<dbReference type="InterPro" id="IPR008010">
    <property type="entry name" value="Tatp1"/>
</dbReference>
<feature type="transmembrane region" description="Helical" evidence="7">
    <location>
        <begin position="160"/>
        <end position="181"/>
    </location>
</feature>
<keyword evidence="5 7" id="KW-0472">Membrane</keyword>
<feature type="compositionally biased region" description="Low complexity" evidence="6">
    <location>
        <begin position="86"/>
        <end position="95"/>
    </location>
</feature>
<feature type="transmembrane region" description="Helical" evidence="7">
    <location>
        <begin position="355"/>
        <end position="378"/>
    </location>
</feature>
<feature type="transmembrane region" description="Helical" evidence="7">
    <location>
        <begin position="251"/>
        <end position="276"/>
    </location>
</feature>
<dbReference type="PANTHER" id="PTHR13317:SF4">
    <property type="entry name" value="TRANSMEMBRANE ANTERIOR POSTERIOR TRANSFORMATION PROTEIN 1 HOMOLOG"/>
    <property type="match status" value="1"/>
</dbReference>
<feature type="compositionally biased region" description="Polar residues" evidence="6">
    <location>
        <begin position="1"/>
        <end position="13"/>
    </location>
</feature>
<dbReference type="PANTHER" id="PTHR13317">
    <property type="entry name" value="TRANSMEMBRANE ANTERIOR POSTERIOR TRANSFORMATION PROTEIN 1 HOMOLOG"/>
    <property type="match status" value="1"/>
</dbReference>
<feature type="compositionally biased region" description="Polar residues" evidence="6">
    <location>
        <begin position="71"/>
        <end position="85"/>
    </location>
</feature>
<dbReference type="RefSeq" id="XP_007514849.1">
    <property type="nucleotide sequence ID" value="XM_007514787.1"/>
</dbReference>
<name>K8EBA9_9CHLO</name>
<evidence type="ECO:0000313" key="9">
    <source>
        <dbReference type="Proteomes" id="UP000198341"/>
    </source>
</evidence>
<feature type="transmembrane region" description="Helical" evidence="7">
    <location>
        <begin position="330"/>
        <end position="349"/>
    </location>
</feature>
<evidence type="ECO:0000256" key="1">
    <source>
        <dbReference type="ARBA" id="ARBA00004141"/>
    </source>
</evidence>
<feature type="compositionally biased region" description="Acidic residues" evidence="6">
    <location>
        <begin position="32"/>
        <end position="43"/>
    </location>
</feature>
<dbReference type="OrthoDB" id="29023at2759"/>
<feature type="transmembrane region" description="Helical" evidence="7">
    <location>
        <begin position="494"/>
        <end position="514"/>
    </location>
</feature>
<keyword evidence="9" id="KW-1185">Reference proteome</keyword>
<accession>K8EBA9</accession>
<evidence type="ECO:0000256" key="3">
    <source>
        <dbReference type="ARBA" id="ARBA00022692"/>
    </source>
</evidence>
<dbReference type="eggNOG" id="KOG2490">
    <property type="taxonomic scope" value="Eukaryota"/>
</dbReference>
<evidence type="ECO:0000313" key="8">
    <source>
        <dbReference type="EMBL" id="CCO15089.1"/>
    </source>
</evidence>
<evidence type="ECO:0000256" key="2">
    <source>
        <dbReference type="ARBA" id="ARBA00008803"/>
    </source>
</evidence>
<feature type="transmembrane region" description="Helical" evidence="7">
    <location>
        <begin position="540"/>
        <end position="561"/>
    </location>
</feature>
<sequence>MRKTASASMSRGSSDWFLHRRKSNSQFNTSQEELDATTDEEELQKERGSETTSPVLPADIQTIARSLHQHLPNNGASSSSATTIYNNNNHTTSSNNEKKNGEEKKSNAKRNYFWREYVLAELGLAPSNRENDEKSNAELANARQRVFDLLWHLPRELERLCFYGCLLCGDAILGILTSLPVRVFVLTSRGLFALISSYFFNPAKYAAAVGLRKKMDASSPDVDGDGDPPSPMTRRQSWAKHPLAREQLCDLLWLSMLAAAVFLSYSLDVSVLYHYVRGQEVIKLYMAASVLECFDKLCCSFNGNVLDALTHSVDKIVDTAQHKFSRRRDVFVCGLQLFVDVILSTFATASHTFVLLLHAVTLSVAMNSHTNAMLLVLISNNFSEMKGHVFKKQDEAKLFGVTRLDIIERVHLTVCLLFVAAQRIIAAGSISGGLTKKFATDCLLVLGSEVFVDIVKHSFMAKFNSLRPATYRRYFRQFCREHVKLAQSYKIHRVVGFVPLAPAALLLRVVPPLYETLRVGDSYQSRDSKEETTYTTTESLAVSVLGFLILVVVKLLFGVLLHHWGVRMLATEIAEKQRKLQQEGKNKDAGEGEDEAPILDHGKVVSVRKMMADNDTLLTPNFKVAM</sequence>
<dbReference type="KEGG" id="bpg:Bathy02g00900"/>
<keyword evidence="3 7" id="KW-0812">Transmembrane</keyword>